<sequence length="187" mass="20096">MLTATIAALEAVDGLNSGEVDAISLWKAVQEIDPGYAIGIHEAINSFAALHDLARANIGRMTFVPAHTEYDGPLLAEITASVLTSLGHPLRREDIVVTLPADGKQGTASIAFSIAGRTETVECSYLWKYPPADLIPALKRFSRRDDPRQLVGADPGDQTLLYVAIREGSIGHLNGLLPADTELFYEA</sequence>
<comment type="caution">
    <text evidence="1">The sequence shown here is derived from an EMBL/GenBank/DDBJ whole genome shotgun (WGS) entry which is preliminary data.</text>
</comment>
<name>A0A0F5LD77_9HYPH</name>
<dbReference type="AlphaFoldDB" id="A0A0F5LD77"/>
<gene>
    <name evidence="1" type="ORF">VW35_08105</name>
</gene>
<protein>
    <submittedName>
        <fullName evidence="1">Uncharacterized protein</fullName>
    </submittedName>
</protein>
<evidence type="ECO:0000313" key="2">
    <source>
        <dbReference type="Proteomes" id="UP000033514"/>
    </source>
</evidence>
<keyword evidence="2" id="KW-1185">Reference proteome</keyword>
<organism evidence="1 2">
    <name type="scientific">Devosia soli</name>
    <dbReference type="NCBI Taxonomy" id="361041"/>
    <lineage>
        <taxon>Bacteria</taxon>
        <taxon>Pseudomonadati</taxon>
        <taxon>Pseudomonadota</taxon>
        <taxon>Alphaproteobacteria</taxon>
        <taxon>Hyphomicrobiales</taxon>
        <taxon>Devosiaceae</taxon>
        <taxon>Devosia</taxon>
    </lineage>
</organism>
<accession>A0A0F5LD77</accession>
<dbReference type="EMBL" id="LAJG01000014">
    <property type="protein sequence ID" value="KKB80346.1"/>
    <property type="molecule type" value="Genomic_DNA"/>
</dbReference>
<dbReference type="Proteomes" id="UP000033514">
    <property type="component" value="Unassembled WGS sequence"/>
</dbReference>
<evidence type="ECO:0000313" key="1">
    <source>
        <dbReference type="EMBL" id="KKB80346.1"/>
    </source>
</evidence>
<proteinExistence type="predicted"/>
<dbReference type="PATRIC" id="fig|361041.3.peg.962"/>
<reference evidence="1 2" key="1">
    <citation type="submission" date="2015-03" db="EMBL/GenBank/DDBJ databases">
        <authorList>
            <person name="Hassan Y.I."/>
            <person name="Lepp D."/>
            <person name="Zhou T."/>
        </authorList>
    </citation>
    <scope>NUCLEOTIDE SEQUENCE [LARGE SCALE GENOMIC DNA]</scope>
    <source>
        <strain evidence="1 2">GH2-10</strain>
    </source>
</reference>